<dbReference type="EMBL" id="JAENHP010000012">
    <property type="protein sequence ID" value="MBM2619913.1"/>
    <property type="molecule type" value="Genomic_DNA"/>
</dbReference>
<proteinExistence type="predicted"/>
<feature type="region of interest" description="Disordered" evidence="1">
    <location>
        <begin position="146"/>
        <end position="167"/>
    </location>
</feature>
<comment type="caution">
    <text evidence="2">The sequence shown here is derived from an EMBL/GenBank/DDBJ whole genome shotgun (WGS) entry which is preliminary data.</text>
</comment>
<dbReference type="RefSeq" id="WP_203379885.1">
    <property type="nucleotide sequence ID" value="NZ_JAENHP010000012.1"/>
</dbReference>
<evidence type="ECO:0000313" key="2">
    <source>
        <dbReference type="EMBL" id="MBM2619913.1"/>
    </source>
</evidence>
<evidence type="ECO:0000313" key="3">
    <source>
        <dbReference type="Proteomes" id="UP000632138"/>
    </source>
</evidence>
<dbReference type="InterPro" id="IPR010985">
    <property type="entry name" value="Ribbon_hlx_hlx"/>
</dbReference>
<reference evidence="2 3" key="1">
    <citation type="submission" date="2021-01" db="EMBL/GenBank/DDBJ databases">
        <title>Actinoplanes sp. nov. LDG1-06 isolated from lichen.</title>
        <authorList>
            <person name="Saeng-In P."/>
            <person name="Phongsopitanun W."/>
            <person name="Kanchanasin P."/>
            <person name="Yuki M."/>
            <person name="Kudo T."/>
            <person name="Ohkuma M."/>
            <person name="Tanasupawat S."/>
        </authorList>
    </citation>
    <scope>NUCLEOTIDE SEQUENCE [LARGE SCALE GENOMIC DNA]</scope>
    <source>
        <strain evidence="2 3">LDG1-06</strain>
    </source>
</reference>
<organism evidence="2 3">
    <name type="scientific">Paractinoplanes ovalisporus</name>
    <dbReference type="NCBI Taxonomy" id="2810368"/>
    <lineage>
        <taxon>Bacteria</taxon>
        <taxon>Bacillati</taxon>
        <taxon>Actinomycetota</taxon>
        <taxon>Actinomycetes</taxon>
        <taxon>Micromonosporales</taxon>
        <taxon>Micromonosporaceae</taxon>
        <taxon>Paractinoplanes</taxon>
    </lineage>
</organism>
<feature type="region of interest" description="Disordered" evidence="1">
    <location>
        <begin position="80"/>
        <end position="102"/>
    </location>
</feature>
<name>A0ABS2AKL8_9ACTN</name>
<accession>A0ABS2AKL8</accession>
<dbReference type="Gene3D" id="1.10.1220.10">
    <property type="entry name" value="Met repressor-like"/>
    <property type="match status" value="1"/>
</dbReference>
<dbReference type="Proteomes" id="UP000632138">
    <property type="component" value="Unassembled WGS sequence"/>
</dbReference>
<evidence type="ECO:0008006" key="4">
    <source>
        <dbReference type="Google" id="ProtNLM"/>
    </source>
</evidence>
<feature type="compositionally biased region" description="Pro residues" evidence="1">
    <location>
        <begin position="82"/>
        <end position="100"/>
    </location>
</feature>
<keyword evidence="3" id="KW-1185">Reference proteome</keyword>
<gene>
    <name evidence="2" type="ORF">JIG36_30815</name>
</gene>
<evidence type="ECO:0000256" key="1">
    <source>
        <dbReference type="SAM" id="MobiDB-lite"/>
    </source>
</evidence>
<dbReference type="SUPFAM" id="SSF47598">
    <property type="entry name" value="Ribbon-helix-helix"/>
    <property type="match status" value="1"/>
</dbReference>
<sequence>MDLTPYLETLRADLAAAAAPAGPDTIRAAELLGHSLESSARLALLEALSDATAEITTRLSDASVEVRLRGREADLVVTQHAPEPPVPPAPPVAPTPPPPDGGDLTRLTLRMPESLKTHVEQTAAAEGISVNAWLVRAVTLAINVPPAPPSSFPSGRSPKRVTGFFQA</sequence>
<protein>
    <recommendedName>
        <fullName evidence="4">Toxin-antitoxin system HicB family antitoxin</fullName>
    </recommendedName>
</protein>
<dbReference type="InterPro" id="IPR013321">
    <property type="entry name" value="Arc_rbn_hlx_hlx"/>
</dbReference>